<feature type="domain" description="Integral membrane bound transporter" evidence="6">
    <location>
        <begin position="306"/>
        <end position="433"/>
    </location>
</feature>
<evidence type="ECO:0000256" key="5">
    <source>
        <dbReference type="SAM" id="Phobius"/>
    </source>
</evidence>
<dbReference type="GO" id="GO:0016020">
    <property type="term" value="C:membrane"/>
    <property type="evidence" value="ECO:0007669"/>
    <property type="project" value="UniProtKB-SubCell"/>
</dbReference>
<organism evidence="7 8">
    <name type="scientific">Sinomonas humi</name>
    <dbReference type="NCBI Taxonomy" id="1338436"/>
    <lineage>
        <taxon>Bacteria</taxon>
        <taxon>Bacillati</taxon>
        <taxon>Actinomycetota</taxon>
        <taxon>Actinomycetes</taxon>
        <taxon>Micrococcales</taxon>
        <taxon>Micrococcaceae</taxon>
        <taxon>Sinomonas</taxon>
    </lineage>
</organism>
<dbReference type="Proteomes" id="UP000030982">
    <property type="component" value="Unassembled WGS sequence"/>
</dbReference>
<dbReference type="AlphaFoldDB" id="A0A0B2ADS4"/>
<keyword evidence="4 5" id="KW-0472">Membrane</keyword>
<evidence type="ECO:0000313" key="7">
    <source>
        <dbReference type="EMBL" id="KHL01390.1"/>
    </source>
</evidence>
<reference evidence="7 8" key="1">
    <citation type="submission" date="2014-09" db="EMBL/GenBank/DDBJ databases">
        <title>Genome sequence of Sinomonas sp. MUSC 117.</title>
        <authorList>
            <person name="Lee L.-H."/>
        </authorList>
    </citation>
    <scope>NUCLEOTIDE SEQUENCE [LARGE SCALE GENOMIC DNA]</scope>
    <source>
        <strain evidence="7 8">MUSC 117</strain>
    </source>
</reference>
<evidence type="ECO:0000256" key="3">
    <source>
        <dbReference type="ARBA" id="ARBA00022989"/>
    </source>
</evidence>
<evidence type="ECO:0000256" key="1">
    <source>
        <dbReference type="ARBA" id="ARBA00004141"/>
    </source>
</evidence>
<comment type="subcellular location">
    <subcellularLocation>
        <location evidence="1">Membrane</location>
        <topology evidence="1">Multi-pass membrane protein</topology>
    </subcellularLocation>
</comment>
<keyword evidence="8" id="KW-1185">Reference proteome</keyword>
<dbReference type="STRING" id="1338436.LK10_16035"/>
<name>A0A0B2ADS4_9MICC</name>
<keyword evidence="2 5" id="KW-0812">Transmembrane</keyword>
<proteinExistence type="predicted"/>
<evidence type="ECO:0000313" key="8">
    <source>
        <dbReference type="Proteomes" id="UP000030982"/>
    </source>
</evidence>
<accession>A0A0B2ADS4</accession>
<feature type="transmembrane region" description="Helical" evidence="5">
    <location>
        <begin position="101"/>
        <end position="121"/>
    </location>
</feature>
<dbReference type="InterPro" id="IPR049453">
    <property type="entry name" value="Memb_transporter_dom"/>
</dbReference>
<gene>
    <name evidence="7" type="ORF">LK10_16035</name>
</gene>
<feature type="transmembrane region" description="Helical" evidence="5">
    <location>
        <begin position="420"/>
        <end position="441"/>
    </location>
</feature>
<dbReference type="Pfam" id="PF13515">
    <property type="entry name" value="FUSC_2"/>
    <property type="match status" value="1"/>
</dbReference>
<comment type="caution">
    <text evidence="7">The sequence shown here is derived from an EMBL/GenBank/DDBJ whole genome shotgun (WGS) entry which is preliminary data.</text>
</comment>
<feature type="transmembrane region" description="Helical" evidence="5">
    <location>
        <begin position="78"/>
        <end position="95"/>
    </location>
</feature>
<keyword evidence="3 5" id="KW-1133">Transmembrane helix</keyword>
<feature type="transmembrane region" description="Helical" evidence="5">
    <location>
        <begin position="150"/>
        <end position="171"/>
    </location>
</feature>
<feature type="transmembrane region" description="Helical" evidence="5">
    <location>
        <begin position="128"/>
        <end position="144"/>
    </location>
</feature>
<dbReference type="EMBL" id="JTDL01000141">
    <property type="protein sequence ID" value="KHL01390.1"/>
    <property type="molecule type" value="Genomic_DNA"/>
</dbReference>
<feature type="transmembrane region" description="Helical" evidence="5">
    <location>
        <begin position="389"/>
        <end position="408"/>
    </location>
</feature>
<sequence>MRLSSWRKAGSVAGAFFAPRHVTGTITPNLISAGISTATVLVCCLMFSPQLGLISMLGAMTTFWEADRPLWARVRNSLLVSGSLTLAMAAGVLVAPYGWALVPFSALVILVASVIYHAFLLTRGPSPVMVIYSAVIGAFFGADAQLGWRIVGVTLVASLLTSVFLLVPLVFSPHAPERRALAHARIAVGTYRGLRGNGGGGEAQRLARDAACQAVNNAWLTLHSAWPANRGLRHRELVEDLASIQRGLARAILKAQGDARDLPELSTPAPAWGGRPGWRYLLGHALRAGSVEWFTSWRMAVAAGMAGLISEAVGIGRPYWALMAATIVINQWTDRVAATRKAAHRTVGTLLGVGVVWVVSAAHPSPWSSAAVVVICMVGQYLLLPLNYALALIAITPMALLTVAAAAPGGSVTPLLAERAIDTVIGALSAVAVTWATSWVFPRRLVHSQSYRAAEAVAAVERADEGGTPLSSESRRLRTQLQYELTHHLNILSRAVADDPRLADLASAEHAVADRGYGALARAWTIGASGPDPLKGGVWPIGSRD</sequence>
<protein>
    <recommendedName>
        <fullName evidence="6">Integral membrane bound transporter domain-containing protein</fullName>
    </recommendedName>
</protein>
<evidence type="ECO:0000259" key="6">
    <source>
        <dbReference type="Pfam" id="PF13515"/>
    </source>
</evidence>
<evidence type="ECO:0000256" key="4">
    <source>
        <dbReference type="ARBA" id="ARBA00023136"/>
    </source>
</evidence>
<feature type="transmembrane region" description="Helical" evidence="5">
    <location>
        <begin position="34"/>
        <end position="57"/>
    </location>
</feature>
<evidence type="ECO:0000256" key="2">
    <source>
        <dbReference type="ARBA" id="ARBA00022692"/>
    </source>
</evidence>